<evidence type="ECO:0000256" key="8">
    <source>
        <dbReference type="SAM" id="Phobius"/>
    </source>
</evidence>
<evidence type="ECO:0000256" key="3">
    <source>
        <dbReference type="ARBA" id="ARBA00022475"/>
    </source>
</evidence>
<evidence type="ECO:0000256" key="6">
    <source>
        <dbReference type="ARBA" id="ARBA00022989"/>
    </source>
</evidence>
<comment type="caution">
    <text evidence="10">The sequence shown here is derived from an EMBL/GenBank/DDBJ whole genome shotgun (WGS) entry which is preliminary data.</text>
</comment>
<dbReference type="FunFam" id="1.20.81.30:FF:000001">
    <property type="entry name" value="Type II secretion system protein F"/>
    <property type="match status" value="1"/>
</dbReference>
<feature type="domain" description="Type II secretion system protein GspF" evidence="9">
    <location>
        <begin position="266"/>
        <end position="387"/>
    </location>
</feature>
<feature type="transmembrane region" description="Helical" evidence="8">
    <location>
        <begin position="369"/>
        <end position="390"/>
    </location>
</feature>
<evidence type="ECO:0000256" key="5">
    <source>
        <dbReference type="ARBA" id="ARBA00022692"/>
    </source>
</evidence>
<evidence type="ECO:0000256" key="1">
    <source>
        <dbReference type="ARBA" id="ARBA00004429"/>
    </source>
</evidence>
<feature type="transmembrane region" description="Helical" evidence="8">
    <location>
        <begin position="204"/>
        <end position="230"/>
    </location>
</feature>
<evidence type="ECO:0000256" key="7">
    <source>
        <dbReference type="ARBA" id="ARBA00023136"/>
    </source>
</evidence>
<organism evidence="10 11">
    <name type="scientific">Chitinilyticum piscinae</name>
    <dbReference type="NCBI Taxonomy" id="2866724"/>
    <lineage>
        <taxon>Bacteria</taxon>
        <taxon>Pseudomonadati</taxon>
        <taxon>Pseudomonadota</taxon>
        <taxon>Betaproteobacteria</taxon>
        <taxon>Neisseriales</taxon>
        <taxon>Chitinibacteraceae</taxon>
        <taxon>Chitinilyticum</taxon>
    </lineage>
</organism>
<dbReference type="Gene3D" id="1.20.81.30">
    <property type="entry name" value="Type II secretion system (T2SS), domain F"/>
    <property type="match status" value="2"/>
</dbReference>
<dbReference type="InterPro" id="IPR018076">
    <property type="entry name" value="T2SS_GspF_dom"/>
</dbReference>
<accession>A0A8J7FIU5</accession>
<keyword evidence="11" id="KW-1185">Reference proteome</keyword>
<evidence type="ECO:0000313" key="10">
    <source>
        <dbReference type="EMBL" id="MBE9607754.1"/>
    </source>
</evidence>
<keyword evidence="6 8" id="KW-1133">Transmembrane helix</keyword>
<name>A0A8J7FIU5_9NEIS</name>
<proteinExistence type="inferred from homology"/>
<dbReference type="InterPro" id="IPR042094">
    <property type="entry name" value="T2SS_GspF_sf"/>
</dbReference>
<evidence type="ECO:0000259" key="9">
    <source>
        <dbReference type="Pfam" id="PF00482"/>
    </source>
</evidence>
<dbReference type="PANTHER" id="PTHR30012">
    <property type="entry name" value="GENERAL SECRETION PATHWAY PROTEIN"/>
    <property type="match status" value="1"/>
</dbReference>
<keyword evidence="7 8" id="KW-0472">Membrane</keyword>
<gene>
    <name evidence="10" type="ORF">INR99_00170</name>
</gene>
<evidence type="ECO:0000256" key="2">
    <source>
        <dbReference type="ARBA" id="ARBA00005745"/>
    </source>
</evidence>
<evidence type="ECO:0000313" key="11">
    <source>
        <dbReference type="Proteomes" id="UP000604481"/>
    </source>
</evidence>
<dbReference type="Pfam" id="PF00482">
    <property type="entry name" value="T2SSF"/>
    <property type="match status" value="2"/>
</dbReference>
<protein>
    <submittedName>
        <fullName evidence="10">Type II secretion system F family protein</fullName>
    </submittedName>
</protein>
<sequence>MQFHYRATDQDGRLQQGTLDAVNLADLELRLSRLGLILIRAKALQQGSLRTRRIRRRDLITFCFHLEQLTRAGVPLLEGLADLRDSLEHPYFRNVVASLIDDIEGGRSFSQALQAHPSIFDAVFVNLVRAGEVSGRLPEVLRNLTETLKWQDELAAQAKRLVLYPAFVGGLVLCVVVFLMVYLVPQLVEFIKAMHSTLPWNTRLLIAVSQLISAYWWVLLGVPFISISLARYSYKYSESFRYRVDALKLRIWVLGPILQKIILGRFASYFALMYAAGIPVLACLNVCQGLMGNRVISAALVRAEQQISEGLGVSAAFGQLGLFPPLVLRMLRVGENTGQLDDALQNAAYFYGRDVREAIERIQALVEPVMTVVLGLILLWIMASVLGPIFDTISRLR</sequence>
<dbReference type="AlphaFoldDB" id="A0A8J7FIU5"/>
<dbReference type="PRINTS" id="PR00812">
    <property type="entry name" value="BCTERIALGSPF"/>
</dbReference>
<comment type="similarity">
    <text evidence="2">Belongs to the GSP F family.</text>
</comment>
<evidence type="ECO:0000256" key="4">
    <source>
        <dbReference type="ARBA" id="ARBA00022519"/>
    </source>
</evidence>
<dbReference type="GO" id="GO:0005886">
    <property type="term" value="C:plasma membrane"/>
    <property type="evidence" value="ECO:0007669"/>
    <property type="project" value="UniProtKB-SubCell"/>
</dbReference>
<feature type="domain" description="Type II secretion system protein GspF" evidence="9">
    <location>
        <begin position="64"/>
        <end position="185"/>
    </location>
</feature>
<keyword evidence="5 8" id="KW-0812">Transmembrane</keyword>
<dbReference type="PANTHER" id="PTHR30012:SF0">
    <property type="entry name" value="TYPE II SECRETION SYSTEM PROTEIN F-RELATED"/>
    <property type="match status" value="1"/>
</dbReference>
<reference evidence="10 11" key="1">
    <citation type="submission" date="2020-10" db="EMBL/GenBank/DDBJ databases">
        <title>The genome sequence of Chitinilyticum litopenaei 4Y14.</title>
        <authorList>
            <person name="Liu Y."/>
        </authorList>
    </citation>
    <scope>NUCLEOTIDE SEQUENCE [LARGE SCALE GENOMIC DNA]</scope>
    <source>
        <strain evidence="10 11">4Y14</strain>
    </source>
</reference>
<dbReference type="EMBL" id="JADFUA010000001">
    <property type="protein sequence ID" value="MBE9607754.1"/>
    <property type="molecule type" value="Genomic_DNA"/>
</dbReference>
<dbReference type="Proteomes" id="UP000604481">
    <property type="component" value="Unassembled WGS sequence"/>
</dbReference>
<dbReference type="InterPro" id="IPR003004">
    <property type="entry name" value="GspF/PilC"/>
</dbReference>
<keyword evidence="4" id="KW-0997">Cell inner membrane</keyword>
<dbReference type="RefSeq" id="WP_194114270.1">
    <property type="nucleotide sequence ID" value="NZ_JADFUA010000001.1"/>
</dbReference>
<comment type="subcellular location">
    <subcellularLocation>
        <location evidence="1">Cell inner membrane</location>
        <topology evidence="1">Multi-pass membrane protein</topology>
    </subcellularLocation>
</comment>
<feature type="transmembrane region" description="Helical" evidence="8">
    <location>
        <begin position="161"/>
        <end position="184"/>
    </location>
</feature>
<keyword evidence="3" id="KW-1003">Cell membrane</keyword>